<dbReference type="SUPFAM" id="SSF158651">
    <property type="entry name" value="YejL-like"/>
    <property type="match status" value="1"/>
</dbReference>
<dbReference type="STRING" id="323850.Shew_1471"/>
<reference evidence="2 3" key="1">
    <citation type="submission" date="2007-03" db="EMBL/GenBank/DDBJ databases">
        <title>Complete sequence of Shewanella loihica PV-4.</title>
        <authorList>
            <consortium name="US DOE Joint Genome Institute"/>
            <person name="Copeland A."/>
            <person name="Lucas S."/>
            <person name="Lapidus A."/>
            <person name="Barry K."/>
            <person name="Detter J.C."/>
            <person name="Glavina del Rio T."/>
            <person name="Hammon N."/>
            <person name="Israni S."/>
            <person name="Dalin E."/>
            <person name="Tice H."/>
            <person name="Pitluck S."/>
            <person name="Chain P."/>
            <person name="Malfatti S."/>
            <person name="Shin M."/>
            <person name="Vergez L."/>
            <person name="Schmutz J."/>
            <person name="Larimer F."/>
            <person name="Land M."/>
            <person name="Hauser L."/>
            <person name="Kyrpides N."/>
            <person name="Mikhailova N."/>
            <person name="Romine M.F."/>
            <person name="Serres G."/>
            <person name="Fredrickson J."/>
            <person name="Tiedje J."/>
            <person name="Richardson P."/>
        </authorList>
    </citation>
    <scope>NUCLEOTIDE SEQUENCE [LARGE SCALE GENOMIC DNA]</scope>
    <source>
        <strain evidence="3">ATCC BAA-1088 / PV-4</strain>
    </source>
</reference>
<evidence type="ECO:0000256" key="1">
    <source>
        <dbReference type="HAMAP-Rule" id="MF_00816"/>
    </source>
</evidence>
<sequence length="92" mass="10351">MLVEIRYYMPLFQIKVKKFLNMAIQSKYSNAQVEAVIAEILAVLDKHQAPTDLSLMVLGNCVTDLLLRKVPEEARAQVAEQFAKALTQSVKS</sequence>
<accession>A3QCZ0</accession>
<dbReference type="HOGENOM" id="CLU_175457_0_0_6"/>
<gene>
    <name evidence="2" type="ordered locus">Shew_1471</name>
</gene>
<dbReference type="Pfam" id="PF07208">
    <property type="entry name" value="DUF1414"/>
    <property type="match status" value="1"/>
</dbReference>
<organism evidence="2 3">
    <name type="scientific">Shewanella loihica (strain ATCC BAA-1088 / PV-4)</name>
    <dbReference type="NCBI Taxonomy" id="323850"/>
    <lineage>
        <taxon>Bacteria</taxon>
        <taxon>Pseudomonadati</taxon>
        <taxon>Pseudomonadota</taxon>
        <taxon>Gammaproteobacteria</taxon>
        <taxon>Alteromonadales</taxon>
        <taxon>Shewanellaceae</taxon>
        <taxon>Shewanella</taxon>
    </lineage>
</organism>
<protein>
    <recommendedName>
        <fullName evidence="1">UPF0352 protein Shew_1471</fullName>
    </recommendedName>
</protein>
<comment type="similarity">
    <text evidence="1">Belongs to the UPF0352 family.</text>
</comment>
<dbReference type="KEGG" id="slo:Shew_1471"/>
<dbReference type="Proteomes" id="UP000001558">
    <property type="component" value="Chromosome"/>
</dbReference>
<dbReference type="HAMAP" id="MF_00816">
    <property type="entry name" value="UPF0352"/>
    <property type="match status" value="1"/>
</dbReference>
<evidence type="ECO:0000313" key="2">
    <source>
        <dbReference type="EMBL" id="ABO23338.1"/>
    </source>
</evidence>
<dbReference type="InterPro" id="IPR009857">
    <property type="entry name" value="UPF0352"/>
</dbReference>
<dbReference type="AlphaFoldDB" id="A3QCZ0"/>
<dbReference type="eggNOG" id="COG3082">
    <property type="taxonomic scope" value="Bacteria"/>
</dbReference>
<dbReference type="EMBL" id="CP000606">
    <property type="protein sequence ID" value="ABO23338.1"/>
    <property type="molecule type" value="Genomic_DNA"/>
</dbReference>
<evidence type="ECO:0000313" key="3">
    <source>
        <dbReference type="Proteomes" id="UP000001558"/>
    </source>
</evidence>
<name>A3QCZ0_SHELP</name>
<keyword evidence="3" id="KW-1185">Reference proteome</keyword>
<dbReference type="Gene3D" id="1.10.3390.10">
    <property type="entry name" value="YejL-like"/>
    <property type="match status" value="1"/>
</dbReference>
<dbReference type="NCBIfam" id="NF010242">
    <property type="entry name" value="PRK13689.1"/>
    <property type="match status" value="1"/>
</dbReference>
<proteinExistence type="inferred from homology"/>
<dbReference type="InterPro" id="IPR023202">
    <property type="entry name" value="YejL_sf"/>
</dbReference>